<comment type="caution">
    <text evidence="2">The sequence shown here is derived from an EMBL/GenBank/DDBJ whole genome shotgun (WGS) entry which is preliminary data.</text>
</comment>
<accession>A0ABT2TAA4</accession>
<evidence type="ECO:0000313" key="3">
    <source>
        <dbReference type="Proteomes" id="UP001652394"/>
    </source>
</evidence>
<dbReference type="EMBL" id="JAOQJX010000007">
    <property type="protein sequence ID" value="MCU6747212.1"/>
    <property type="molecule type" value="Genomic_DNA"/>
</dbReference>
<proteinExistence type="predicted"/>
<dbReference type="InterPro" id="IPR029000">
    <property type="entry name" value="Cyclophilin-like_dom_sf"/>
</dbReference>
<dbReference type="RefSeq" id="WP_059070532.1">
    <property type="nucleotide sequence ID" value="NZ_JAOQJX010000007.1"/>
</dbReference>
<gene>
    <name evidence="2" type="ORF">OCV51_06025</name>
</gene>
<organism evidence="2 3">
    <name type="scientific">Faecalicatena acetigenes</name>
    <dbReference type="NCBI Taxonomy" id="2981790"/>
    <lineage>
        <taxon>Bacteria</taxon>
        <taxon>Bacillati</taxon>
        <taxon>Bacillota</taxon>
        <taxon>Clostridia</taxon>
        <taxon>Lachnospirales</taxon>
        <taxon>Lachnospiraceae</taxon>
        <taxon>Faecalicatena</taxon>
    </lineage>
</organism>
<dbReference type="InterPro" id="IPR041183">
    <property type="entry name" value="Cyclophilin-like"/>
</dbReference>
<dbReference type="Gene3D" id="2.40.100.20">
    <property type="match status" value="1"/>
</dbReference>
<dbReference type="Pfam" id="PF18050">
    <property type="entry name" value="Cyclophil_like2"/>
    <property type="match status" value="1"/>
</dbReference>
<sequence>MKMKLEIGDHIFSVVLEENSSVDALKELLADGSLTLHMTDYAGMEKGADLGTVLPQNNEQMHTQAGDIILYQGKTLVIYYDTNSWNLTQIGKIENVDAEELRQLLGKGDVTVTVSIE</sequence>
<protein>
    <submittedName>
        <fullName evidence="2">Cyclophilin-like fold protein</fullName>
    </submittedName>
</protein>
<dbReference type="SUPFAM" id="SSF50891">
    <property type="entry name" value="Cyclophilin-like"/>
    <property type="match status" value="1"/>
</dbReference>
<dbReference type="Proteomes" id="UP001652394">
    <property type="component" value="Unassembled WGS sequence"/>
</dbReference>
<reference evidence="2 3" key="1">
    <citation type="journal article" date="2021" name="ISME Commun">
        <title>Automated analysis of genomic sequences facilitates high-throughput and comprehensive description of bacteria.</title>
        <authorList>
            <person name="Hitch T.C.A."/>
        </authorList>
    </citation>
    <scope>NUCLEOTIDE SEQUENCE [LARGE SCALE GENOMIC DNA]</scope>
    <source>
        <strain evidence="2 3">H2_18</strain>
    </source>
</reference>
<feature type="domain" description="Cyclophilin-like" evidence="1">
    <location>
        <begin position="5"/>
        <end position="114"/>
    </location>
</feature>
<evidence type="ECO:0000313" key="2">
    <source>
        <dbReference type="EMBL" id="MCU6747212.1"/>
    </source>
</evidence>
<keyword evidence="3" id="KW-1185">Reference proteome</keyword>
<evidence type="ECO:0000259" key="1">
    <source>
        <dbReference type="Pfam" id="PF18050"/>
    </source>
</evidence>
<name>A0ABT2TAA4_9FIRM</name>